<dbReference type="InterPro" id="IPR016095">
    <property type="entry name" value="Ribosomal_uL1_3-a/b-sand"/>
</dbReference>
<dbReference type="CDD" id="cd00403">
    <property type="entry name" value="Ribosomal_L1"/>
    <property type="match status" value="1"/>
</dbReference>
<proteinExistence type="inferred from homology"/>
<dbReference type="OrthoDB" id="1747252at2759"/>
<dbReference type="Pfam" id="PF00687">
    <property type="entry name" value="Ribosomal_L1"/>
    <property type="match status" value="1"/>
</dbReference>
<keyword evidence="2" id="KW-0689">Ribosomal protein</keyword>
<keyword evidence="3" id="KW-0687">Ribonucleoprotein</keyword>
<dbReference type="EMBL" id="NAJM01000018">
    <property type="protein sequence ID" value="RVX71305.1"/>
    <property type="molecule type" value="Genomic_DNA"/>
</dbReference>
<dbReference type="AlphaFoldDB" id="A0A438N6P1"/>
<gene>
    <name evidence="5" type="ORF">B0A52_04879</name>
</gene>
<feature type="region of interest" description="Disordered" evidence="4">
    <location>
        <begin position="288"/>
        <end position="308"/>
    </location>
</feature>
<dbReference type="FunFam" id="3.40.50.790:FF:000001">
    <property type="entry name" value="50S ribosomal protein L1"/>
    <property type="match status" value="1"/>
</dbReference>
<sequence>METSRGLKMASMNLCRSTTSSFLSPLLSAPRSTIRSFSTVPTLWAPRTSASKEKAMKEKAKRRRKKHSIFVQYDLRQMEQFSLCEAMRYIKAFEVSRNPEVPKYDVAIKMRTKKDGPIVRNQIRLPHAVKTDIRIAVICPPGSAAATQAKAAGAVLVGEEEIFQRVKEGKIDFDRCIAVPESMQKLNKEGMPRILGPRGLMPSVKLGTVADKPGPVVRNMMGGSLYRERQGVVRMAVGRLSFTAEQLRDNVRAYVSAVKKDAAGLSDQVMKEVAEVVLSSTNSPGFSLNGEYYKPEEGAPTPKDLSVA</sequence>
<protein>
    <recommendedName>
        <fullName evidence="7">Ribosomal protein L1</fullName>
    </recommendedName>
</protein>
<dbReference type="SUPFAM" id="SSF56808">
    <property type="entry name" value="Ribosomal protein L1"/>
    <property type="match status" value="1"/>
</dbReference>
<name>A0A438N6P1_EXOME</name>
<evidence type="ECO:0000313" key="6">
    <source>
        <dbReference type="Proteomes" id="UP000288859"/>
    </source>
</evidence>
<dbReference type="Gene3D" id="3.30.190.20">
    <property type="match status" value="1"/>
</dbReference>
<evidence type="ECO:0000256" key="1">
    <source>
        <dbReference type="ARBA" id="ARBA00010531"/>
    </source>
</evidence>
<evidence type="ECO:0008006" key="7">
    <source>
        <dbReference type="Google" id="ProtNLM"/>
    </source>
</evidence>
<dbReference type="PANTHER" id="PTHR36427:SF3">
    <property type="entry name" value="LARGE RIBOSOMAL SUBUNIT PROTEIN UL1M"/>
    <property type="match status" value="1"/>
</dbReference>
<dbReference type="GO" id="GO:0005762">
    <property type="term" value="C:mitochondrial large ribosomal subunit"/>
    <property type="evidence" value="ECO:0007669"/>
    <property type="project" value="TreeGrafter"/>
</dbReference>
<dbReference type="GO" id="GO:0003735">
    <property type="term" value="F:structural constituent of ribosome"/>
    <property type="evidence" value="ECO:0007669"/>
    <property type="project" value="TreeGrafter"/>
</dbReference>
<dbReference type="InterPro" id="IPR028364">
    <property type="entry name" value="Ribosomal_uL1/biogenesis"/>
</dbReference>
<organism evidence="5 6">
    <name type="scientific">Exophiala mesophila</name>
    <name type="common">Black yeast-like fungus</name>
    <dbReference type="NCBI Taxonomy" id="212818"/>
    <lineage>
        <taxon>Eukaryota</taxon>
        <taxon>Fungi</taxon>
        <taxon>Dikarya</taxon>
        <taxon>Ascomycota</taxon>
        <taxon>Pezizomycotina</taxon>
        <taxon>Eurotiomycetes</taxon>
        <taxon>Chaetothyriomycetidae</taxon>
        <taxon>Chaetothyriales</taxon>
        <taxon>Herpotrichiellaceae</taxon>
        <taxon>Exophiala</taxon>
    </lineage>
</organism>
<dbReference type="InterPro" id="IPR023674">
    <property type="entry name" value="Ribosomal_uL1-like"/>
</dbReference>
<evidence type="ECO:0000313" key="5">
    <source>
        <dbReference type="EMBL" id="RVX71305.1"/>
    </source>
</evidence>
<evidence type="ECO:0000256" key="3">
    <source>
        <dbReference type="ARBA" id="ARBA00023274"/>
    </source>
</evidence>
<comment type="caution">
    <text evidence="5">The sequence shown here is derived from an EMBL/GenBank/DDBJ whole genome shotgun (WGS) entry which is preliminary data.</text>
</comment>
<dbReference type="VEuPathDB" id="FungiDB:PV10_04297"/>
<dbReference type="Proteomes" id="UP000288859">
    <property type="component" value="Unassembled WGS sequence"/>
</dbReference>
<accession>A0A438N6P1</accession>
<evidence type="ECO:0000256" key="4">
    <source>
        <dbReference type="SAM" id="MobiDB-lite"/>
    </source>
</evidence>
<comment type="similarity">
    <text evidence="1">Belongs to the universal ribosomal protein uL1 family.</text>
</comment>
<evidence type="ECO:0000256" key="2">
    <source>
        <dbReference type="ARBA" id="ARBA00022980"/>
    </source>
</evidence>
<reference evidence="5 6" key="1">
    <citation type="submission" date="2017-03" db="EMBL/GenBank/DDBJ databases">
        <title>Genomes of endolithic fungi from Antarctica.</title>
        <authorList>
            <person name="Coleine C."/>
            <person name="Masonjones S."/>
            <person name="Stajich J.E."/>
        </authorList>
    </citation>
    <scope>NUCLEOTIDE SEQUENCE [LARGE SCALE GENOMIC DNA]</scope>
    <source>
        <strain evidence="5 6">CCFEE 6314</strain>
    </source>
</reference>
<dbReference type="PANTHER" id="PTHR36427">
    <property type="entry name" value="54S RIBOSOMAL PROTEIN L1, MITOCHONDRIAL"/>
    <property type="match status" value="1"/>
</dbReference>
<dbReference type="Gene3D" id="3.40.50.790">
    <property type="match status" value="1"/>
</dbReference>